<dbReference type="InterPro" id="IPR029058">
    <property type="entry name" value="AB_hydrolase_fold"/>
</dbReference>
<dbReference type="SUPFAM" id="SSF53474">
    <property type="entry name" value="alpha/beta-Hydrolases"/>
    <property type="match status" value="1"/>
</dbReference>
<evidence type="ECO:0000313" key="2">
    <source>
        <dbReference type="Proteomes" id="UP000237684"/>
    </source>
</evidence>
<keyword evidence="1" id="KW-0031">Aminopeptidase</keyword>
<dbReference type="InParanoid" id="A0A2S8SW09"/>
<proteinExistence type="predicted"/>
<keyword evidence="1" id="KW-0645">Protease</keyword>
<evidence type="ECO:0000313" key="1">
    <source>
        <dbReference type="EMBL" id="PQV64980.1"/>
    </source>
</evidence>
<keyword evidence="2" id="KW-1185">Reference proteome</keyword>
<gene>
    <name evidence="1" type="ORF">B1R32_103250</name>
</gene>
<dbReference type="Gene3D" id="3.40.50.1820">
    <property type="entry name" value="alpha/beta hydrolase"/>
    <property type="match status" value="1"/>
</dbReference>
<dbReference type="EMBL" id="NIGF01000003">
    <property type="protein sequence ID" value="PQV64980.1"/>
    <property type="molecule type" value="Genomic_DNA"/>
</dbReference>
<sequence>MDAFFFPTTDSLQLFGVARGPKNAKLAWVLCPPFAEEEKSSRRFFTHIAKRLEARNEASLLFSFRGTGDSSGDFGAADLTVWRRDLHATKNELQRRAPGAQIAFLGVRLGASLALQEAEKLGARRLILIEPLLSGRSFLMQQSARKQIRAQLTGEVEVAKIANSIADSTDDLDGWPLGAAMKSELNALDLRREPPLFSGQISVLQVGPREEVALPLQEFARGLGARTRAVVMPPFWNLIDAPDPAPLLQTLEEEFNVPFS</sequence>
<dbReference type="RefSeq" id="WP_105482846.1">
    <property type="nucleotide sequence ID" value="NZ_NIGF01000003.1"/>
</dbReference>
<protein>
    <submittedName>
        <fullName evidence="1">Serine aminopeptidase, S33</fullName>
    </submittedName>
</protein>
<keyword evidence="1" id="KW-0378">Hydrolase</keyword>
<organism evidence="1 2">
    <name type="scientific">Abditibacterium utsteinense</name>
    <dbReference type="NCBI Taxonomy" id="1960156"/>
    <lineage>
        <taxon>Bacteria</taxon>
        <taxon>Pseudomonadati</taxon>
        <taxon>Abditibacteriota</taxon>
        <taxon>Abditibacteriia</taxon>
        <taxon>Abditibacteriales</taxon>
        <taxon>Abditibacteriaceae</taxon>
        <taxon>Abditibacterium</taxon>
    </lineage>
</organism>
<comment type="caution">
    <text evidence="1">The sequence shown here is derived from an EMBL/GenBank/DDBJ whole genome shotgun (WGS) entry which is preliminary data.</text>
</comment>
<reference evidence="1 2" key="1">
    <citation type="journal article" date="2018" name="Syst. Appl. Microbiol.">
        <title>Abditibacterium utsteinense sp. nov., the first cultivated member of candidate phylum FBP, isolated from ice-free Antarctic soil samples.</title>
        <authorList>
            <person name="Tahon G."/>
            <person name="Tytgat B."/>
            <person name="Lebbe L."/>
            <person name="Carlier A."/>
            <person name="Willems A."/>
        </authorList>
    </citation>
    <scope>NUCLEOTIDE SEQUENCE [LARGE SCALE GENOMIC DNA]</scope>
    <source>
        <strain evidence="1 2">LMG 29911</strain>
    </source>
</reference>
<dbReference type="OrthoDB" id="5379975at2"/>
<name>A0A2S8SW09_9BACT</name>
<dbReference type="Proteomes" id="UP000237684">
    <property type="component" value="Unassembled WGS sequence"/>
</dbReference>
<accession>A0A2S8SW09</accession>
<dbReference type="GO" id="GO:0004177">
    <property type="term" value="F:aminopeptidase activity"/>
    <property type="evidence" value="ECO:0007669"/>
    <property type="project" value="UniProtKB-KW"/>
</dbReference>
<dbReference type="AlphaFoldDB" id="A0A2S8SW09"/>